<evidence type="ECO:0000256" key="1">
    <source>
        <dbReference type="SAM" id="MobiDB-lite"/>
    </source>
</evidence>
<dbReference type="SUPFAM" id="SSF52540">
    <property type="entry name" value="P-loop containing nucleoside triphosphate hydrolases"/>
    <property type="match status" value="1"/>
</dbReference>
<gene>
    <name evidence="2" type="ORF">ENM28_01085</name>
</gene>
<evidence type="ECO:0008006" key="3">
    <source>
        <dbReference type="Google" id="ProtNLM"/>
    </source>
</evidence>
<feature type="region of interest" description="Disordered" evidence="1">
    <location>
        <begin position="67"/>
        <end position="88"/>
    </location>
</feature>
<proteinExistence type="predicted"/>
<dbReference type="AlphaFoldDB" id="A0A7C5VIM4"/>
<comment type="caution">
    <text evidence="2">The sequence shown here is derived from an EMBL/GenBank/DDBJ whole genome shotgun (WGS) entry which is preliminary data.</text>
</comment>
<sequence length="100" mass="11345">MRPEEREDRERRFRGEAEPCLPYLVASPTLELGVDIADLDIVHLRNLPPPTTPRGWGVRAGRDSPAWSWPLRGPSPTTTATSSEGGRRWWREASARPSWI</sequence>
<name>A0A7C5VIM4_9DEIN</name>
<accession>A0A7C5VIM4</accession>
<dbReference type="EMBL" id="DRXE01000038">
    <property type="protein sequence ID" value="HHM67315.1"/>
    <property type="molecule type" value="Genomic_DNA"/>
</dbReference>
<dbReference type="InterPro" id="IPR027417">
    <property type="entry name" value="P-loop_NTPase"/>
</dbReference>
<feature type="compositionally biased region" description="Polar residues" evidence="1">
    <location>
        <begin position="75"/>
        <end position="84"/>
    </location>
</feature>
<organism evidence="2">
    <name type="scientific">Thermus caliditerrae</name>
    <dbReference type="NCBI Taxonomy" id="1330700"/>
    <lineage>
        <taxon>Bacteria</taxon>
        <taxon>Thermotogati</taxon>
        <taxon>Deinococcota</taxon>
        <taxon>Deinococci</taxon>
        <taxon>Thermales</taxon>
        <taxon>Thermaceae</taxon>
        <taxon>Thermus</taxon>
    </lineage>
</organism>
<evidence type="ECO:0000313" key="2">
    <source>
        <dbReference type="EMBL" id="HHM67315.1"/>
    </source>
</evidence>
<protein>
    <recommendedName>
        <fullName evidence="3">Helicase C-terminal domain-containing protein</fullName>
    </recommendedName>
</protein>
<reference evidence="2" key="1">
    <citation type="journal article" date="2020" name="mSystems">
        <title>Genome- and Community-Level Interaction Insights into Carbon Utilization and Element Cycling Functions of Hydrothermarchaeota in Hydrothermal Sediment.</title>
        <authorList>
            <person name="Zhou Z."/>
            <person name="Liu Y."/>
            <person name="Xu W."/>
            <person name="Pan J."/>
            <person name="Luo Z.H."/>
            <person name="Li M."/>
        </authorList>
    </citation>
    <scope>NUCLEOTIDE SEQUENCE [LARGE SCALE GENOMIC DNA]</scope>
    <source>
        <strain evidence="2">SpSt-1071</strain>
    </source>
</reference>